<proteinExistence type="predicted"/>
<accession>A0ABV0YUL9</accession>
<name>A0ABV0YUL9_9TELE</name>
<sequence length="85" mass="9773">MTWSVIFQSNFSRPSNQPVHSMAEKSADLTLTVGHTHTDHNLHHFADVNVERFSYLKSCLVLIAQYHHFSITLVWFHGIHIITCA</sequence>
<organism evidence="1 2">
    <name type="scientific">Ameca splendens</name>
    <dbReference type="NCBI Taxonomy" id="208324"/>
    <lineage>
        <taxon>Eukaryota</taxon>
        <taxon>Metazoa</taxon>
        <taxon>Chordata</taxon>
        <taxon>Craniata</taxon>
        <taxon>Vertebrata</taxon>
        <taxon>Euteleostomi</taxon>
        <taxon>Actinopterygii</taxon>
        <taxon>Neopterygii</taxon>
        <taxon>Teleostei</taxon>
        <taxon>Neoteleostei</taxon>
        <taxon>Acanthomorphata</taxon>
        <taxon>Ovalentaria</taxon>
        <taxon>Atherinomorphae</taxon>
        <taxon>Cyprinodontiformes</taxon>
        <taxon>Goodeidae</taxon>
        <taxon>Ameca</taxon>
    </lineage>
</organism>
<protein>
    <submittedName>
        <fullName evidence="1">Uncharacterized protein</fullName>
    </submittedName>
</protein>
<keyword evidence="2" id="KW-1185">Reference proteome</keyword>
<evidence type="ECO:0000313" key="1">
    <source>
        <dbReference type="EMBL" id="MEQ2297550.1"/>
    </source>
</evidence>
<dbReference type="EMBL" id="JAHRIP010043051">
    <property type="protein sequence ID" value="MEQ2297550.1"/>
    <property type="molecule type" value="Genomic_DNA"/>
</dbReference>
<reference evidence="1 2" key="1">
    <citation type="submission" date="2021-06" db="EMBL/GenBank/DDBJ databases">
        <authorList>
            <person name="Palmer J.M."/>
        </authorList>
    </citation>
    <scope>NUCLEOTIDE SEQUENCE [LARGE SCALE GENOMIC DNA]</scope>
    <source>
        <strain evidence="1 2">AS_MEX2019</strain>
        <tissue evidence="1">Muscle</tissue>
    </source>
</reference>
<gene>
    <name evidence="1" type="ORF">AMECASPLE_035780</name>
</gene>
<dbReference type="Proteomes" id="UP001469553">
    <property type="component" value="Unassembled WGS sequence"/>
</dbReference>
<comment type="caution">
    <text evidence="1">The sequence shown here is derived from an EMBL/GenBank/DDBJ whole genome shotgun (WGS) entry which is preliminary data.</text>
</comment>
<evidence type="ECO:0000313" key="2">
    <source>
        <dbReference type="Proteomes" id="UP001469553"/>
    </source>
</evidence>